<evidence type="ECO:0000256" key="12">
    <source>
        <dbReference type="ARBA" id="ARBA00051122"/>
    </source>
</evidence>
<sequence>MTSAVLVLVLALLVIEGEADYDGVGDCDGTNCDDLSQDQFIDYLTNPLRYDKYVRPNTSTPFGVIVNVDINHLEASQSQFTAYMTVKCTYLDSNLKFEDISPKRSLILGDETLKAKIWTPNILLKDQEETTIVQVEKKEDLVSIDKTGLVIYTYKMVSKFYCWMDLKKFPFDTQKCTLIFSDWSYNSTNLLLEWNKKSESLNVSDNLHFTEFIVDEIKCDTGTNDGPYQNRDMSDQVGSFSELVIKFRFHRDIGYYLLDFFIPSYLLVCTAWVTFWLQADAGPPRATLGATTVVAFITLHLGMSKDIPKVSYIKASDIWFLGVSCFIFFSLAEFAFVNVIWRRKKIIELKKPKQKYIIKAAVMPSVARKHLRKHESSLSVATLTQSNSSLDVATPCENGCYKNGIDSLDSSHSVIPMPEDEQVFTWTKMTPQEVAIWIDRKARIVFPLIFLIFNILYWVFVYYG</sequence>
<dbReference type="Pfam" id="PF02931">
    <property type="entry name" value="Neur_chan_LBD"/>
    <property type="match status" value="1"/>
</dbReference>
<dbReference type="PROSITE" id="PS00236">
    <property type="entry name" value="NEUROTR_ION_CHANNEL"/>
    <property type="match status" value="1"/>
</dbReference>
<evidence type="ECO:0000259" key="17">
    <source>
        <dbReference type="Pfam" id="PF02931"/>
    </source>
</evidence>
<evidence type="ECO:0000256" key="6">
    <source>
        <dbReference type="ARBA" id="ARBA00022989"/>
    </source>
</evidence>
<feature type="transmembrane region" description="Helical" evidence="16">
    <location>
        <begin position="286"/>
        <end position="303"/>
    </location>
</feature>
<dbReference type="GeneID" id="663425"/>
<dbReference type="SUPFAM" id="SSF90112">
    <property type="entry name" value="Neurotransmitter-gated ion-channel transmembrane pore"/>
    <property type="match status" value="1"/>
</dbReference>
<dbReference type="SUPFAM" id="SSF63712">
    <property type="entry name" value="Nicotinic receptor ligand binding domain-like"/>
    <property type="match status" value="1"/>
</dbReference>
<dbReference type="InterPro" id="IPR036719">
    <property type="entry name" value="Neuro-gated_channel_TM_sf"/>
</dbReference>
<name>A8DMV4_TRICA</name>
<reference evidence="19" key="1">
    <citation type="journal article" date="2007" name="BMC Genomics">
        <title>The cys-loop ligand-gated ion channel gene superfamily of the red flour beetle, Tribolium castaneum.</title>
        <authorList>
            <person name="Jones A.K."/>
            <person name="Sattelle D.B."/>
        </authorList>
    </citation>
    <scope>NUCLEOTIDE SEQUENCE</scope>
</reference>
<evidence type="ECO:0000256" key="11">
    <source>
        <dbReference type="ARBA" id="ARBA00023303"/>
    </source>
</evidence>
<keyword evidence="2 16" id="KW-0813">Transport</keyword>
<dbReference type="HOGENOM" id="CLU_010920_0_1_1"/>
<keyword evidence="11 16" id="KW-0407">Ion channel</keyword>
<evidence type="ECO:0000256" key="7">
    <source>
        <dbReference type="ARBA" id="ARBA00023065"/>
    </source>
</evidence>
<dbReference type="PRINTS" id="PR00252">
    <property type="entry name" value="NRIONCHANNEL"/>
</dbReference>
<dbReference type="GO" id="GO:0004888">
    <property type="term" value="F:transmembrane signaling receptor activity"/>
    <property type="evidence" value="ECO:0007669"/>
    <property type="project" value="InterPro"/>
</dbReference>
<comment type="catalytic activity">
    <reaction evidence="12">
        <text>chloride(in) = chloride(out)</text>
        <dbReference type="Rhea" id="RHEA:29823"/>
        <dbReference type="ChEBI" id="CHEBI:17996"/>
    </reaction>
    <physiologicalReaction direction="left-to-right" evidence="12">
        <dbReference type="Rhea" id="RHEA:29824"/>
    </physiologicalReaction>
</comment>
<dbReference type="PRINTS" id="PR00253">
    <property type="entry name" value="GABAARECEPTR"/>
</dbReference>
<keyword evidence="9" id="KW-0325">Glycoprotein</keyword>
<evidence type="ECO:0000256" key="9">
    <source>
        <dbReference type="ARBA" id="ARBA00023180"/>
    </source>
</evidence>
<keyword evidence="6 16" id="KW-1133">Transmembrane helix</keyword>
<evidence type="ECO:0000256" key="16">
    <source>
        <dbReference type="RuleBase" id="RU000687"/>
    </source>
</evidence>
<dbReference type="Proteomes" id="UP000007266">
    <property type="component" value="Linkage group 8"/>
</dbReference>
<keyword evidence="7 16" id="KW-0406">Ion transport</keyword>
<feature type="transmembrane region" description="Helical" evidence="16">
    <location>
        <begin position="444"/>
        <end position="463"/>
    </location>
</feature>
<dbReference type="CDD" id="cd18987">
    <property type="entry name" value="LGIC_ECD_anion"/>
    <property type="match status" value="1"/>
</dbReference>
<evidence type="ECO:0000256" key="10">
    <source>
        <dbReference type="ARBA" id="ARBA00023286"/>
    </source>
</evidence>
<dbReference type="PANTHER" id="PTHR18945">
    <property type="entry name" value="NEUROTRANSMITTER GATED ION CHANNEL"/>
    <property type="match status" value="1"/>
</dbReference>
<dbReference type="GO" id="GO:0098794">
    <property type="term" value="C:postsynapse"/>
    <property type="evidence" value="ECO:0007669"/>
    <property type="project" value="GOC"/>
</dbReference>
<dbReference type="InParanoid" id="A8DMV4"/>
<keyword evidence="10" id="KW-1071">Ligand-gated ion channel</keyword>
<accession>A8DMV4</accession>
<feature type="signal peptide" evidence="16">
    <location>
        <begin position="1"/>
        <end position="19"/>
    </location>
</feature>
<evidence type="ECO:0000313" key="20">
    <source>
        <dbReference type="EMBL" id="EFA09232.1"/>
    </source>
</evidence>
<keyword evidence="3" id="KW-1003">Cell membrane</keyword>
<feature type="transmembrane region" description="Helical" evidence="16">
    <location>
        <begin position="318"/>
        <end position="341"/>
    </location>
</feature>
<feature type="domain" description="Neurotransmitter-gated ion-channel ligand-binding" evidence="17">
    <location>
        <begin position="38"/>
        <end position="252"/>
    </location>
</feature>
<dbReference type="GO" id="GO:0099095">
    <property type="term" value="F:ligand-gated monoatomic anion channel activity"/>
    <property type="evidence" value="ECO:0007669"/>
    <property type="project" value="UniProtKB-ARBA"/>
</dbReference>
<proteinExistence type="evidence at transcript level"/>
<reference evidence="20" key="4">
    <citation type="submission" date="2014-11" db="EMBL/GenBank/DDBJ databases">
        <title>Tools and pipelines for BioNano data: molecule assembly pipeline and FASTA super scaffolding tool.</title>
        <authorList>
            <person name="Shelton J.M."/>
            <person name="Herndon N."/>
            <person name="Coleman C."/>
            <person name="Lu N."/>
            <person name="Brown S.J."/>
        </authorList>
    </citation>
    <scope>NUCLEOTIDE SEQUENCE</scope>
    <source>
        <strain evidence="20">Georgia GA2</strain>
    </source>
</reference>
<keyword evidence="4 16" id="KW-0812">Transmembrane</keyword>
<evidence type="ECO:0000256" key="3">
    <source>
        <dbReference type="ARBA" id="ARBA00022475"/>
    </source>
</evidence>
<reference evidence="20 21" key="3">
    <citation type="journal article" date="2010" name="Nucleic Acids Res.">
        <title>BeetleBase in 2010: revisions to provide comprehensive genomic information for Tribolium castaneum.</title>
        <authorList>
            <person name="Kim H.S."/>
            <person name="Murphy T."/>
            <person name="Xia J."/>
            <person name="Caragea D."/>
            <person name="Park Y."/>
            <person name="Beeman R.W."/>
            <person name="Lorenzen M.D."/>
            <person name="Butcher S."/>
            <person name="Manak J.R."/>
            <person name="Brown S.J."/>
        </authorList>
    </citation>
    <scope>GENOME REANNOTATION</scope>
    <source>
        <strain evidence="20 21">Georgia GA2</strain>
    </source>
</reference>
<evidence type="ECO:0000256" key="4">
    <source>
        <dbReference type="ARBA" id="ARBA00022692"/>
    </source>
</evidence>
<evidence type="ECO:0000256" key="13">
    <source>
        <dbReference type="ARBA" id="ARBA00061606"/>
    </source>
</evidence>
<dbReference type="GO" id="GO:0005886">
    <property type="term" value="C:plasma membrane"/>
    <property type="evidence" value="ECO:0007669"/>
    <property type="project" value="UniProtKB-SubCell"/>
</dbReference>
<dbReference type="InterPro" id="IPR006028">
    <property type="entry name" value="GABAA/Glycine_rcpt"/>
</dbReference>
<dbReference type="AlphaFoldDB" id="A8DMV4"/>
<protein>
    <recommendedName>
        <fullName evidence="14">pH-sensitive chloride channel 2</fullName>
    </recommendedName>
    <alternativeName>
        <fullName evidence="15">Ligand-gated chloride channel protein hodor</fullName>
    </alternativeName>
</protein>
<dbReference type="InterPro" id="IPR038050">
    <property type="entry name" value="Neuro_actylchol_rec"/>
</dbReference>
<dbReference type="InterPro" id="IPR006202">
    <property type="entry name" value="Neur_chan_lig-bd"/>
</dbReference>
<dbReference type="InterPro" id="IPR018000">
    <property type="entry name" value="Neurotransmitter_ion_chnl_CS"/>
</dbReference>
<feature type="domain" description="Neurotransmitter-gated ion-channel transmembrane" evidence="18">
    <location>
        <begin position="261"/>
        <end position="388"/>
    </location>
</feature>
<dbReference type="Gene3D" id="2.70.170.10">
    <property type="entry name" value="Neurotransmitter-gated ion-channel ligand-binding domain"/>
    <property type="match status" value="1"/>
</dbReference>
<dbReference type="InterPro" id="IPR006029">
    <property type="entry name" value="Neurotrans-gated_channel_TM"/>
</dbReference>
<evidence type="ECO:0000313" key="19">
    <source>
        <dbReference type="EMBL" id="ABU63609.1"/>
    </source>
</evidence>
<reference evidence="20 21" key="2">
    <citation type="journal article" date="2008" name="Nature">
        <title>The genome of the model beetle and pest Tribolium castaneum.</title>
        <authorList>
            <consortium name="Tribolium Genome Sequencing Consortium"/>
            <person name="Richards S."/>
            <person name="Gibbs R.A."/>
            <person name="Weinstock G.M."/>
            <person name="Brown S.J."/>
            <person name="Denell R."/>
            <person name="Beeman R.W."/>
            <person name="Gibbs R."/>
            <person name="Beeman R.W."/>
            <person name="Brown S.J."/>
            <person name="Bucher G."/>
            <person name="Friedrich M."/>
            <person name="Grimmelikhuijzen C.J."/>
            <person name="Klingler M."/>
            <person name="Lorenzen M."/>
            <person name="Richards S."/>
            <person name="Roth S."/>
            <person name="Schroder R."/>
            <person name="Tautz D."/>
            <person name="Zdobnov E.M."/>
            <person name="Muzny D."/>
            <person name="Gibbs R.A."/>
            <person name="Weinstock G.M."/>
            <person name="Attaway T."/>
            <person name="Bell S."/>
            <person name="Buhay C.J."/>
            <person name="Chandrabose M.N."/>
            <person name="Chavez D."/>
            <person name="Clerk-Blankenburg K.P."/>
            <person name="Cree A."/>
            <person name="Dao M."/>
            <person name="Davis C."/>
            <person name="Chacko J."/>
            <person name="Dinh H."/>
            <person name="Dugan-Rocha S."/>
            <person name="Fowler G."/>
            <person name="Garner T.T."/>
            <person name="Garnes J."/>
            <person name="Gnirke A."/>
            <person name="Hawes A."/>
            <person name="Hernandez J."/>
            <person name="Hines S."/>
            <person name="Holder M."/>
            <person name="Hume J."/>
            <person name="Jhangiani S.N."/>
            <person name="Joshi V."/>
            <person name="Khan Z.M."/>
            <person name="Jackson L."/>
            <person name="Kovar C."/>
            <person name="Kowis A."/>
            <person name="Lee S."/>
            <person name="Lewis L.R."/>
            <person name="Margolis J."/>
            <person name="Morgan M."/>
            <person name="Nazareth L.V."/>
            <person name="Nguyen N."/>
            <person name="Okwuonu G."/>
            <person name="Parker D."/>
            <person name="Richards S."/>
            <person name="Ruiz S.J."/>
            <person name="Santibanez J."/>
            <person name="Savard J."/>
            <person name="Scherer S.E."/>
            <person name="Schneider B."/>
            <person name="Sodergren E."/>
            <person name="Tautz D."/>
            <person name="Vattahil S."/>
            <person name="Villasana D."/>
            <person name="White C.S."/>
            <person name="Wright R."/>
            <person name="Park Y."/>
            <person name="Beeman R.W."/>
            <person name="Lord J."/>
            <person name="Oppert B."/>
            <person name="Lorenzen M."/>
            <person name="Brown S."/>
            <person name="Wang L."/>
            <person name="Savard J."/>
            <person name="Tautz D."/>
            <person name="Richards S."/>
            <person name="Weinstock G."/>
            <person name="Gibbs R.A."/>
            <person name="Liu Y."/>
            <person name="Worley K."/>
            <person name="Weinstock G."/>
            <person name="Elsik C.G."/>
            <person name="Reese J.T."/>
            <person name="Elhaik E."/>
            <person name="Landan G."/>
            <person name="Graur D."/>
            <person name="Arensburger P."/>
            <person name="Atkinson P."/>
            <person name="Beeman R.W."/>
            <person name="Beidler J."/>
            <person name="Brown S.J."/>
            <person name="Demuth J.P."/>
            <person name="Drury D.W."/>
            <person name="Du Y.Z."/>
            <person name="Fujiwara H."/>
            <person name="Lorenzen M."/>
            <person name="Maselli V."/>
            <person name="Osanai M."/>
            <person name="Park Y."/>
            <person name="Robertson H.M."/>
            <person name="Tu Z."/>
            <person name="Wang J.J."/>
            <person name="Wang S."/>
            <person name="Richards S."/>
            <person name="Song H."/>
            <person name="Zhang L."/>
            <person name="Sodergren E."/>
            <person name="Werner D."/>
            <person name="Stanke M."/>
            <person name="Morgenstern B."/>
            <person name="Solovyev V."/>
            <person name="Kosarev P."/>
            <person name="Brown G."/>
            <person name="Chen H.C."/>
            <person name="Ermolaeva O."/>
            <person name="Hlavina W."/>
            <person name="Kapustin Y."/>
            <person name="Kiryutin B."/>
            <person name="Kitts P."/>
            <person name="Maglott D."/>
            <person name="Pruitt K."/>
            <person name="Sapojnikov V."/>
            <person name="Souvorov A."/>
            <person name="Mackey A.J."/>
            <person name="Waterhouse R.M."/>
            <person name="Wyder S."/>
            <person name="Zdobnov E.M."/>
            <person name="Zdobnov E.M."/>
            <person name="Wyder S."/>
            <person name="Kriventseva E.V."/>
            <person name="Kadowaki T."/>
            <person name="Bork P."/>
            <person name="Aranda M."/>
            <person name="Bao R."/>
            <person name="Beermann A."/>
            <person name="Berns N."/>
            <person name="Bolognesi R."/>
            <person name="Bonneton F."/>
            <person name="Bopp D."/>
            <person name="Brown S.J."/>
            <person name="Bucher G."/>
            <person name="Butts T."/>
            <person name="Chaumot A."/>
            <person name="Denell R.E."/>
            <person name="Ferrier D.E."/>
            <person name="Friedrich M."/>
            <person name="Gordon C.M."/>
            <person name="Jindra M."/>
            <person name="Klingler M."/>
            <person name="Lan Q."/>
            <person name="Lattorff H.M."/>
            <person name="Laudet V."/>
            <person name="von Levetsow C."/>
            <person name="Liu Z."/>
            <person name="Lutz R."/>
            <person name="Lynch J.A."/>
            <person name="da Fonseca R.N."/>
            <person name="Posnien N."/>
            <person name="Reuter R."/>
            <person name="Roth S."/>
            <person name="Savard J."/>
            <person name="Schinko J.B."/>
            <person name="Schmitt C."/>
            <person name="Schoppmeier M."/>
            <person name="Schroder R."/>
            <person name="Shippy T.D."/>
            <person name="Simonnet F."/>
            <person name="Marques-Souza H."/>
            <person name="Tautz D."/>
            <person name="Tomoyasu Y."/>
            <person name="Trauner J."/>
            <person name="Van der Zee M."/>
            <person name="Vervoort M."/>
            <person name="Wittkopp N."/>
            <person name="Wimmer E.A."/>
            <person name="Yang X."/>
            <person name="Jones A.K."/>
            <person name="Sattelle D.B."/>
            <person name="Ebert P.R."/>
            <person name="Nelson D."/>
            <person name="Scott J.G."/>
            <person name="Beeman R.W."/>
            <person name="Muthukrishnan S."/>
            <person name="Kramer K.J."/>
            <person name="Arakane Y."/>
            <person name="Beeman R.W."/>
            <person name="Zhu Q."/>
            <person name="Hogenkamp D."/>
            <person name="Dixit R."/>
            <person name="Oppert B."/>
            <person name="Jiang H."/>
            <person name="Zou Z."/>
            <person name="Marshall J."/>
            <person name="Elpidina E."/>
            <person name="Vinokurov K."/>
            <person name="Oppert C."/>
            <person name="Zou Z."/>
            <person name="Evans J."/>
            <person name="Lu Z."/>
            <person name="Zhao P."/>
            <person name="Sumathipala N."/>
            <person name="Altincicek B."/>
            <person name="Vilcinskas A."/>
            <person name="Williams M."/>
            <person name="Hultmark D."/>
            <person name="Hetru C."/>
            <person name="Jiang H."/>
            <person name="Grimmelikhuijzen C.J."/>
            <person name="Hauser F."/>
            <person name="Cazzamali G."/>
            <person name="Williamson M."/>
            <person name="Park Y."/>
            <person name="Li B."/>
            <person name="Tanaka Y."/>
            <person name="Predel R."/>
            <person name="Neupert S."/>
            <person name="Schachtner J."/>
            <person name="Verleyen P."/>
            <person name="Raible F."/>
            <person name="Bork P."/>
            <person name="Friedrich M."/>
            <person name="Walden K.K."/>
            <person name="Robertson H.M."/>
            <person name="Angeli S."/>
            <person name="Foret S."/>
            <person name="Bucher G."/>
            <person name="Schuetz S."/>
            <person name="Maleszka R."/>
            <person name="Wimmer E.A."/>
            <person name="Beeman R.W."/>
            <person name="Lorenzen M."/>
            <person name="Tomoyasu Y."/>
            <person name="Miller S.C."/>
            <person name="Grossmann D."/>
            <person name="Bucher G."/>
        </authorList>
    </citation>
    <scope>NUCLEOTIDE SEQUENCE [LARGE SCALE GENOMIC DNA]</scope>
    <source>
        <strain evidence="20 21">Georgia GA2</strain>
    </source>
</reference>
<dbReference type="Pfam" id="PF02932">
    <property type="entry name" value="Neur_chan_memb"/>
    <property type="match status" value="1"/>
</dbReference>
<feature type="chain" id="PRO_5010103975" description="pH-sensitive chloride channel 2" evidence="16">
    <location>
        <begin position="20"/>
        <end position="464"/>
    </location>
</feature>
<dbReference type="RefSeq" id="NP_001103248.1">
    <property type="nucleotide sequence ID" value="NM_001109778.1"/>
</dbReference>
<gene>
    <name evidence="20" type="primary">AUGUSTUS-3.0.2_06391</name>
    <name evidence="19" type="ORF">Tcas_11340</name>
    <name evidence="20" type="ORF">TcasGA2_TC006391</name>
</gene>
<dbReference type="GO" id="GO:0005254">
    <property type="term" value="F:chloride channel activity"/>
    <property type="evidence" value="ECO:0007669"/>
    <property type="project" value="UniProtKB-ARBA"/>
</dbReference>
<dbReference type="EMBL" id="EF545131">
    <property type="protein sequence ID" value="ABU63609.1"/>
    <property type="molecule type" value="mRNA"/>
</dbReference>
<evidence type="ECO:0000256" key="14">
    <source>
        <dbReference type="ARBA" id="ARBA00073427"/>
    </source>
</evidence>
<keyword evidence="21" id="KW-1185">Reference proteome</keyword>
<dbReference type="EMBL" id="KQ971361">
    <property type="protein sequence ID" value="EFA09232.1"/>
    <property type="molecule type" value="Genomic_DNA"/>
</dbReference>
<comment type="subcellular location">
    <subcellularLocation>
        <location evidence="1">Cell membrane</location>
        <topology evidence="1">Multi-pass membrane protein</topology>
    </subcellularLocation>
</comment>
<evidence type="ECO:0000256" key="5">
    <source>
        <dbReference type="ARBA" id="ARBA00022729"/>
    </source>
</evidence>
<dbReference type="InterPro" id="IPR006201">
    <property type="entry name" value="Neur_channel"/>
</dbReference>
<dbReference type="GO" id="GO:0005231">
    <property type="term" value="F:excitatory extracellular ligand-gated monoatomic ion channel activity"/>
    <property type="evidence" value="ECO:0000318"/>
    <property type="project" value="GO_Central"/>
</dbReference>
<dbReference type="GO" id="GO:1902476">
    <property type="term" value="P:chloride transmembrane transport"/>
    <property type="evidence" value="ECO:0000318"/>
    <property type="project" value="GO_Central"/>
</dbReference>
<organism evidence="19">
    <name type="scientific">Tribolium castaneum</name>
    <name type="common">Red flour beetle</name>
    <dbReference type="NCBI Taxonomy" id="7070"/>
    <lineage>
        <taxon>Eukaryota</taxon>
        <taxon>Metazoa</taxon>
        <taxon>Ecdysozoa</taxon>
        <taxon>Arthropoda</taxon>
        <taxon>Hexapoda</taxon>
        <taxon>Insecta</taxon>
        <taxon>Pterygota</taxon>
        <taxon>Neoptera</taxon>
        <taxon>Endopterygota</taxon>
        <taxon>Coleoptera</taxon>
        <taxon>Polyphaga</taxon>
        <taxon>Cucujiformia</taxon>
        <taxon>Tenebrionidae</taxon>
        <taxon>Tenebrionidae incertae sedis</taxon>
        <taxon>Tribolium</taxon>
    </lineage>
</organism>
<evidence type="ECO:0000256" key="1">
    <source>
        <dbReference type="ARBA" id="ARBA00004651"/>
    </source>
</evidence>
<evidence type="ECO:0000313" key="21">
    <source>
        <dbReference type="Proteomes" id="UP000007266"/>
    </source>
</evidence>
<evidence type="ECO:0000256" key="15">
    <source>
        <dbReference type="ARBA" id="ARBA00082029"/>
    </source>
</evidence>
<dbReference type="InterPro" id="IPR036734">
    <property type="entry name" value="Neur_chan_lig-bd_sf"/>
</dbReference>
<dbReference type="CTD" id="138139344"/>
<keyword evidence="8 16" id="KW-0472">Membrane</keyword>
<evidence type="ECO:0000256" key="2">
    <source>
        <dbReference type="ARBA" id="ARBA00022448"/>
    </source>
</evidence>
<dbReference type="OMA" id="SCTAFIF"/>
<dbReference type="FunFam" id="2.70.170.10:FF:000042">
    <property type="entry name" value="Blast:Glycine receptor subunit alpha-3"/>
    <property type="match status" value="1"/>
</dbReference>
<comment type="similarity">
    <text evidence="13 16">Belongs to the ligand-gated ion channel (TC 1.A.9) family.</text>
</comment>
<evidence type="ECO:0000256" key="8">
    <source>
        <dbReference type="ARBA" id="ARBA00023136"/>
    </source>
</evidence>
<dbReference type="eggNOG" id="KOG3644">
    <property type="taxonomic scope" value="Eukaryota"/>
</dbReference>
<dbReference type="Gene3D" id="1.20.58.390">
    <property type="entry name" value="Neurotransmitter-gated ion-channel transmembrane domain"/>
    <property type="match status" value="1"/>
</dbReference>
<keyword evidence="5 16" id="KW-0732">Signal</keyword>
<dbReference type="OrthoDB" id="3176171at2759"/>
<evidence type="ECO:0000259" key="18">
    <source>
        <dbReference type="Pfam" id="PF02932"/>
    </source>
</evidence>
<feature type="transmembrane region" description="Helical" evidence="16">
    <location>
        <begin position="253"/>
        <end position="277"/>
    </location>
</feature>
<dbReference type="KEGG" id="tca:663425"/>
<dbReference type="CDD" id="cd19049">
    <property type="entry name" value="LGIC_TM_anion"/>
    <property type="match status" value="1"/>
</dbReference>